<organism evidence="7 8">
    <name type="scientific">Klebsormidium nitens</name>
    <name type="common">Green alga</name>
    <name type="synonym">Ulothrix nitens</name>
    <dbReference type="NCBI Taxonomy" id="105231"/>
    <lineage>
        <taxon>Eukaryota</taxon>
        <taxon>Viridiplantae</taxon>
        <taxon>Streptophyta</taxon>
        <taxon>Klebsormidiophyceae</taxon>
        <taxon>Klebsormidiales</taxon>
        <taxon>Klebsormidiaceae</taxon>
        <taxon>Klebsormidium</taxon>
    </lineage>
</organism>
<keyword evidence="4 6" id="KW-1133">Transmembrane helix</keyword>
<keyword evidence="2" id="KW-1003">Cell membrane</keyword>
<evidence type="ECO:0000313" key="8">
    <source>
        <dbReference type="Proteomes" id="UP000054558"/>
    </source>
</evidence>
<evidence type="ECO:0000256" key="5">
    <source>
        <dbReference type="ARBA" id="ARBA00023136"/>
    </source>
</evidence>
<dbReference type="EMBL" id="DF237057">
    <property type="protein sequence ID" value="GAQ82336.1"/>
    <property type="molecule type" value="Genomic_DNA"/>
</dbReference>
<evidence type="ECO:0000256" key="6">
    <source>
        <dbReference type="SAM" id="Phobius"/>
    </source>
</evidence>
<dbReference type="GO" id="GO:0005886">
    <property type="term" value="C:plasma membrane"/>
    <property type="evidence" value="ECO:0007669"/>
    <property type="project" value="UniProtKB-SubCell"/>
</dbReference>
<sequence length="415" mass="44333">MDSGRLGRGERKGERDKDTSAYLPKVAEKAGASLRLGGVLDKYILRSMLPGFVMALALCAFLGMSLGALVELIREVVSAGLPLRVAFGAALLQAPRFLSLALPLATLSGVLFGLGSLQERGELGALASAGVSNARLLMAPLLLATLAGLLTLGVNEVLIPVSSTRAHQLVETALTTDLHTLKARDDVIYHEYGPAAGRAGKQLQRVWYAQKLEGGRMERVTVLDCSPDGEVHRVLTAGSCAWDWAAKVWRFHDATLLHMDRTGESKSTLQMQSLSVPMPNVAKAAVRATADLHDQTRGEIQRVIERERKTGAECGPGSPAWKARWLLSQRDASVLTCAIYAMVGAMSTLSSSPRNSRSDPFKKAALLLLPYTLAAKGLSRLSQQGALAPSVGAWAPPAVTLIGIILWATLLERTS</sequence>
<dbReference type="InterPro" id="IPR005495">
    <property type="entry name" value="LptG/LptF_permease"/>
</dbReference>
<evidence type="ECO:0000256" key="4">
    <source>
        <dbReference type="ARBA" id="ARBA00022989"/>
    </source>
</evidence>
<reference evidence="7 8" key="1">
    <citation type="journal article" date="2014" name="Nat. Commun.">
        <title>Klebsormidium flaccidum genome reveals primary factors for plant terrestrial adaptation.</title>
        <authorList>
            <person name="Hori K."/>
            <person name="Maruyama F."/>
            <person name="Fujisawa T."/>
            <person name="Togashi T."/>
            <person name="Yamamoto N."/>
            <person name="Seo M."/>
            <person name="Sato S."/>
            <person name="Yamada T."/>
            <person name="Mori H."/>
            <person name="Tajima N."/>
            <person name="Moriyama T."/>
            <person name="Ikeuchi M."/>
            <person name="Watanabe M."/>
            <person name="Wada H."/>
            <person name="Kobayashi K."/>
            <person name="Saito M."/>
            <person name="Masuda T."/>
            <person name="Sasaki-Sekimoto Y."/>
            <person name="Mashiguchi K."/>
            <person name="Awai K."/>
            <person name="Shimojima M."/>
            <person name="Masuda S."/>
            <person name="Iwai M."/>
            <person name="Nobusawa T."/>
            <person name="Narise T."/>
            <person name="Kondo S."/>
            <person name="Saito H."/>
            <person name="Sato R."/>
            <person name="Murakawa M."/>
            <person name="Ihara Y."/>
            <person name="Oshima-Yamada Y."/>
            <person name="Ohtaka K."/>
            <person name="Satoh M."/>
            <person name="Sonobe K."/>
            <person name="Ishii M."/>
            <person name="Ohtani R."/>
            <person name="Kanamori-Sato M."/>
            <person name="Honoki R."/>
            <person name="Miyazaki D."/>
            <person name="Mochizuki H."/>
            <person name="Umetsu J."/>
            <person name="Higashi K."/>
            <person name="Shibata D."/>
            <person name="Kamiya Y."/>
            <person name="Sato N."/>
            <person name="Nakamura Y."/>
            <person name="Tabata S."/>
            <person name="Ida S."/>
            <person name="Kurokawa K."/>
            <person name="Ohta H."/>
        </authorList>
    </citation>
    <scope>NUCLEOTIDE SEQUENCE [LARGE SCALE GENOMIC DNA]</scope>
    <source>
        <strain evidence="7 8">NIES-2285</strain>
    </source>
</reference>
<feature type="transmembrane region" description="Helical" evidence="6">
    <location>
        <begin position="137"/>
        <end position="159"/>
    </location>
</feature>
<protein>
    <recommendedName>
        <fullName evidence="9">Permease YjgP/YjgQ family protein</fullName>
    </recommendedName>
</protein>
<dbReference type="AlphaFoldDB" id="A0A1Y1I0P2"/>
<keyword evidence="5 6" id="KW-0472">Membrane</keyword>
<evidence type="ECO:0000256" key="3">
    <source>
        <dbReference type="ARBA" id="ARBA00022692"/>
    </source>
</evidence>
<gene>
    <name evidence="7" type="ORF">KFL_001080110</name>
</gene>
<feature type="transmembrane region" description="Helical" evidence="6">
    <location>
        <begin position="391"/>
        <end position="410"/>
    </location>
</feature>
<evidence type="ECO:0000256" key="1">
    <source>
        <dbReference type="ARBA" id="ARBA00004651"/>
    </source>
</evidence>
<feature type="transmembrane region" description="Helical" evidence="6">
    <location>
        <begin position="97"/>
        <end position="117"/>
    </location>
</feature>
<dbReference type="OMA" id="RESAWAF"/>
<comment type="subcellular location">
    <subcellularLocation>
        <location evidence="1">Cell membrane</location>
        <topology evidence="1">Multi-pass membrane protein</topology>
    </subcellularLocation>
</comment>
<dbReference type="OrthoDB" id="10519593at2759"/>
<dbReference type="PANTHER" id="PTHR33529">
    <property type="entry name" value="SLR0882 PROTEIN-RELATED"/>
    <property type="match status" value="1"/>
</dbReference>
<dbReference type="PANTHER" id="PTHR33529:SF6">
    <property type="entry name" value="YJGP_YJGQ FAMILY PERMEASE"/>
    <property type="match status" value="1"/>
</dbReference>
<name>A0A1Y1I0P2_KLENI</name>
<evidence type="ECO:0000256" key="2">
    <source>
        <dbReference type="ARBA" id="ARBA00022475"/>
    </source>
</evidence>
<dbReference type="Pfam" id="PF03739">
    <property type="entry name" value="LptF_LptG"/>
    <property type="match status" value="1"/>
</dbReference>
<keyword evidence="3 6" id="KW-0812">Transmembrane</keyword>
<keyword evidence="8" id="KW-1185">Reference proteome</keyword>
<evidence type="ECO:0000313" key="7">
    <source>
        <dbReference type="EMBL" id="GAQ82336.1"/>
    </source>
</evidence>
<proteinExistence type="predicted"/>
<feature type="transmembrane region" description="Helical" evidence="6">
    <location>
        <begin position="43"/>
        <end position="66"/>
    </location>
</feature>
<dbReference type="Proteomes" id="UP000054558">
    <property type="component" value="Unassembled WGS sequence"/>
</dbReference>
<evidence type="ECO:0008006" key="9">
    <source>
        <dbReference type="Google" id="ProtNLM"/>
    </source>
</evidence>
<feature type="transmembrane region" description="Helical" evidence="6">
    <location>
        <begin position="332"/>
        <end position="349"/>
    </location>
</feature>
<accession>A0A1Y1I0P2</accession>